<dbReference type="EMBL" id="NBIV01000017">
    <property type="protein sequence ID" value="PXF48000.1"/>
    <property type="molecule type" value="Genomic_DNA"/>
</dbReference>
<dbReference type="Pfam" id="PF07910">
    <property type="entry name" value="Peptidase_C78"/>
    <property type="match status" value="1"/>
</dbReference>
<proteinExistence type="predicted"/>
<evidence type="ECO:0000259" key="2">
    <source>
        <dbReference type="Pfam" id="PF07910"/>
    </source>
</evidence>
<name>A0A2V3J3N9_9FLOR</name>
<accession>A0A2V3J3N9</accession>
<keyword evidence="1" id="KW-0378">Hydrolase</keyword>
<dbReference type="AlphaFoldDB" id="A0A2V3J3N9"/>
<sequence length="489" mass="53422">MKEPVPFLLAEHTNRLLSRQPPDSIARATIHAQDICVGLSKHASFPAGLVLPAGLHLNCGSVKLQDVTSNAASSPTPSLVALQYVAAVCVKSNDIQSLITSIKDADVITVNGQSIVDETIAQVIPNLSDQRVVVVDVYNSGRNHANKEGPVYNSVSSGRKFVTINLDCLVYCSPTSARQQILGLVATSVKDVFNASMSIAENGQVSITHHRVLGADLAVTYISPLREDEQSAESVTRRRCVHDALFLPADRPLFRRSCSAFGTAISFTDGGWPGRLANVHEGIKSHGLGSEGVSVHMMQGKYLYCHYLQDKFNDAKWGCAYRSLQTILSWCALEQYVQFEDGKVPSHKQIQQALVDVGDKKSEFVGSKEWIGANEVCYALEKLTGVTSKILHVSRGAEMESKGRELAQHFDTQGSPVMVGGGVLAWTILGVARDSRTGETKFLILDPHYEGRDDLAVIQNKRWVAWKGEDVFVPDAFYNLCMPQRPTTV</sequence>
<evidence type="ECO:0000313" key="3">
    <source>
        <dbReference type="EMBL" id="PXF48000.1"/>
    </source>
</evidence>
<dbReference type="STRING" id="448386.A0A2V3J3N9"/>
<dbReference type="PANTHER" id="PTHR48153">
    <property type="entry name" value="UFM1-SPECIFIC PROTEASE 2"/>
    <property type="match status" value="1"/>
</dbReference>
<dbReference type="GO" id="GO:0006508">
    <property type="term" value="P:proteolysis"/>
    <property type="evidence" value="ECO:0007669"/>
    <property type="project" value="UniProtKB-KW"/>
</dbReference>
<dbReference type="InterPro" id="IPR012462">
    <property type="entry name" value="UFSP1/2_DUB_cat"/>
</dbReference>
<dbReference type="Gene3D" id="3.90.70.130">
    <property type="match status" value="1"/>
</dbReference>
<keyword evidence="4" id="KW-1185">Reference proteome</keyword>
<protein>
    <submittedName>
        <fullName evidence="3">Ufm1-specific protease 2</fullName>
    </submittedName>
</protein>
<reference evidence="3 4" key="1">
    <citation type="journal article" date="2018" name="Mol. Biol. Evol.">
        <title>Analysis of the draft genome of the red seaweed Gracilariopsis chorda provides insights into genome size evolution in Rhodophyta.</title>
        <authorList>
            <person name="Lee J."/>
            <person name="Yang E.C."/>
            <person name="Graf L."/>
            <person name="Yang J.H."/>
            <person name="Qiu H."/>
            <person name="Zel Zion U."/>
            <person name="Chan C.X."/>
            <person name="Stephens T.G."/>
            <person name="Weber A.P.M."/>
            <person name="Boo G.H."/>
            <person name="Boo S.M."/>
            <person name="Kim K.M."/>
            <person name="Shin Y."/>
            <person name="Jung M."/>
            <person name="Lee S.J."/>
            <person name="Yim H.S."/>
            <person name="Lee J.H."/>
            <person name="Bhattacharya D."/>
            <person name="Yoon H.S."/>
        </authorList>
    </citation>
    <scope>NUCLEOTIDE SEQUENCE [LARGE SCALE GENOMIC DNA]</scope>
    <source>
        <strain evidence="3 4">SKKU-2015</strain>
        <tissue evidence="3">Whole body</tissue>
    </source>
</reference>
<dbReference type="Proteomes" id="UP000247409">
    <property type="component" value="Unassembled WGS sequence"/>
</dbReference>
<evidence type="ECO:0000256" key="1">
    <source>
        <dbReference type="ARBA" id="ARBA00022801"/>
    </source>
</evidence>
<keyword evidence="3" id="KW-0645">Protease</keyword>
<organism evidence="3 4">
    <name type="scientific">Gracilariopsis chorda</name>
    <dbReference type="NCBI Taxonomy" id="448386"/>
    <lineage>
        <taxon>Eukaryota</taxon>
        <taxon>Rhodophyta</taxon>
        <taxon>Florideophyceae</taxon>
        <taxon>Rhodymeniophycidae</taxon>
        <taxon>Gracilariales</taxon>
        <taxon>Gracilariaceae</taxon>
        <taxon>Gracilariopsis</taxon>
    </lineage>
</organism>
<gene>
    <name evidence="3" type="ORF">BWQ96_02191</name>
</gene>
<dbReference type="GO" id="GO:0071567">
    <property type="term" value="F:deUFMylase activity"/>
    <property type="evidence" value="ECO:0007669"/>
    <property type="project" value="TreeGrafter"/>
</dbReference>
<feature type="domain" description="UFSP1/2/DUB catalytic" evidence="2">
    <location>
        <begin position="295"/>
        <end position="481"/>
    </location>
</feature>
<evidence type="ECO:0000313" key="4">
    <source>
        <dbReference type="Proteomes" id="UP000247409"/>
    </source>
</evidence>
<dbReference type="PANTHER" id="PTHR48153:SF2">
    <property type="entry name" value="UFM1-SPECIFIC PROTEASE 2"/>
    <property type="match status" value="1"/>
</dbReference>
<comment type="caution">
    <text evidence="3">The sequence shown here is derived from an EMBL/GenBank/DDBJ whole genome shotgun (WGS) entry which is preliminary data.</text>
</comment>
<dbReference type="OrthoDB" id="3678at2759"/>